<dbReference type="InterPro" id="IPR005901">
    <property type="entry name" value="GLPGLI"/>
</dbReference>
<dbReference type="Proteomes" id="UP000031802">
    <property type="component" value="Unassembled WGS sequence"/>
</dbReference>
<dbReference type="STRING" id="1229276.DI53_1588"/>
<evidence type="ECO:0000313" key="3">
    <source>
        <dbReference type="Proteomes" id="UP000031802"/>
    </source>
</evidence>
<proteinExistence type="predicted"/>
<evidence type="ECO:0000313" key="2">
    <source>
        <dbReference type="EMBL" id="KGE14559.1"/>
    </source>
</evidence>
<keyword evidence="3" id="KW-1185">Reference proteome</keyword>
<gene>
    <name evidence="2" type="ORF">DI53_1588</name>
</gene>
<reference evidence="2 3" key="2">
    <citation type="journal article" date="2015" name="PLoS ONE">
        <title>Whole-Genome Optical Mapping and Finished Genome Sequence of Sphingobacterium deserti sp. nov., a New Species Isolated from the Western Desert of China.</title>
        <authorList>
            <person name="Teng C."/>
            <person name="Zhou Z."/>
            <person name="Molnar I."/>
            <person name="Li X."/>
            <person name="Tang R."/>
            <person name="Chen M."/>
            <person name="Wang L."/>
            <person name="Su S."/>
            <person name="Zhang W."/>
            <person name="Lin M."/>
        </authorList>
    </citation>
    <scope>NUCLEOTIDE SEQUENCE [LARGE SCALE GENOMIC DNA]</scope>
    <source>
        <strain evidence="3">ACCC05744</strain>
    </source>
</reference>
<comment type="caution">
    <text evidence="2">The sequence shown here is derived from an EMBL/GenBank/DDBJ whole genome shotgun (WGS) entry which is preliminary data.</text>
</comment>
<dbReference type="EMBL" id="JJMU01000024">
    <property type="protein sequence ID" value="KGE14559.1"/>
    <property type="molecule type" value="Genomic_DNA"/>
</dbReference>
<sequence>MRNFYLYSLIAFLSFFLRLSAQTFADATFKCTYKLTYIGNPENDARRTSDFMVLEFGPSSSVFYSYNTFRVDSALQADIDKGISSTQILAEKAKYGKRGMLYHIFKDANSKKITVTEKIVTDHYLYQEPLHTQKWSIQTDKDSILGYVVQKAVCSFGGREFEAWFTPEIAIDNGPWKFGGLPGLILKVEDSKKHFSFELTGFQKMVNPAPVAIVPQKYIKLSKADFLKLQERYIKRPHDFIKNQMSIEVKPMNDAARESAKRVRPYNPIEWN</sequence>
<protein>
    <recommendedName>
        <fullName evidence="4">GLPGLI family protein</fullName>
    </recommendedName>
</protein>
<reference evidence="3" key="1">
    <citation type="submission" date="2014-04" db="EMBL/GenBank/DDBJ databases">
        <title>Whole-Genome optical mapping and complete genome sequence of Sphingobacterium deserti sp. nov., a new spaces isolated from desert in the west of China.</title>
        <authorList>
            <person name="Teng C."/>
            <person name="Zhou Z."/>
            <person name="Li X."/>
            <person name="Chen M."/>
            <person name="Lin M."/>
            <person name="Wang L."/>
            <person name="Su S."/>
            <person name="Zhang C."/>
            <person name="Zhang W."/>
        </authorList>
    </citation>
    <scope>NUCLEOTIDE SEQUENCE [LARGE SCALE GENOMIC DNA]</scope>
    <source>
        <strain evidence="3">ACCC05744</strain>
    </source>
</reference>
<feature type="signal peptide" evidence="1">
    <location>
        <begin position="1"/>
        <end position="21"/>
    </location>
</feature>
<dbReference type="PATRIC" id="fig|1229276.3.peg.1644"/>
<name>A0A0B8T7P6_9SPHI</name>
<dbReference type="OrthoDB" id="1440774at2"/>
<organism evidence="2 3">
    <name type="scientific">Sphingobacterium deserti</name>
    <dbReference type="NCBI Taxonomy" id="1229276"/>
    <lineage>
        <taxon>Bacteria</taxon>
        <taxon>Pseudomonadati</taxon>
        <taxon>Bacteroidota</taxon>
        <taxon>Sphingobacteriia</taxon>
        <taxon>Sphingobacteriales</taxon>
        <taxon>Sphingobacteriaceae</taxon>
        <taxon>Sphingobacterium</taxon>
    </lineage>
</organism>
<dbReference type="AlphaFoldDB" id="A0A0B8T7P6"/>
<accession>A0A0B8T7P6</accession>
<evidence type="ECO:0008006" key="4">
    <source>
        <dbReference type="Google" id="ProtNLM"/>
    </source>
</evidence>
<feature type="chain" id="PRO_5002138756" description="GLPGLI family protein" evidence="1">
    <location>
        <begin position="22"/>
        <end position="272"/>
    </location>
</feature>
<dbReference type="Pfam" id="PF22252">
    <property type="entry name" value="PNGase_F-II_N"/>
    <property type="match status" value="1"/>
</dbReference>
<dbReference type="RefSeq" id="WP_037497393.1">
    <property type="nucleotide sequence ID" value="NZ_JJMU01000024.1"/>
</dbReference>
<dbReference type="eggNOG" id="ENOG5031YMS">
    <property type="taxonomic scope" value="Bacteria"/>
</dbReference>
<keyword evidence="1" id="KW-0732">Signal</keyword>
<dbReference type="NCBIfam" id="TIGR01200">
    <property type="entry name" value="GLPGLI"/>
    <property type="match status" value="1"/>
</dbReference>
<evidence type="ECO:0000256" key="1">
    <source>
        <dbReference type="SAM" id="SignalP"/>
    </source>
</evidence>